<evidence type="ECO:0000313" key="3">
    <source>
        <dbReference type="Proteomes" id="UP000515498"/>
    </source>
</evidence>
<evidence type="ECO:0000313" key="2">
    <source>
        <dbReference type="EMBL" id="QNJ95485.1"/>
    </source>
</evidence>
<dbReference type="Proteomes" id="UP000515498">
    <property type="component" value="Chromosome"/>
</dbReference>
<proteinExistence type="predicted"/>
<feature type="transmembrane region" description="Helical" evidence="1">
    <location>
        <begin position="69"/>
        <end position="91"/>
    </location>
</feature>
<keyword evidence="1" id="KW-1133">Transmembrane helix</keyword>
<feature type="transmembrane region" description="Helical" evidence="1">
    <location>
        <begin position="44"/>
        <end position="62"/>
    </location>
</feature>
<dbReference type="RefSeq" id="WP_187098920.1">
    <property type="nucleotide sequence ID" value="NZ_CP059894.1"/>
</dbReference>
<protein>
    <submittedName>
        <fullName evidence="2">Uncharacterized protein</fullName>
    </submittedName>
</protein>
<feature type="transmembrane region" description="Helical" evidence="1">
    <location>
        <begin position="21"/>
        <end position="38"/>
    </location>
</feature>
<keyword evidence="1" id="KW-0472">Membrane</keyword>
<dbReference type="EMBL" id="CP059894">
    <property type="protein sequence ID" value="QNJ95485.1"/>
    <property type="molecule type" value="Genomic_DNA"/>
</dbReference>
<organism evidence="2 3">
    <name type="scientific">Mycolicibacterium fluoranthenivorans</name>
    <dbReference type="NCBI Taxonomy" id="258505"/>
    <lineage>
        <taxon>Bacteria</taxon>
        <taxon>Bacillati</taxon>
        <taxon>Actinomycetota</taxon>
        <taxon>Actinomycetes</taxon>
        <taxon>Mycobacteriales</taxon>
        <taxon>Mycobacteriaceae</taxon>
        <taxon>Mycolicibacterium</taxon>
    </lineage>
</organism>
<dbReference type="KEGG" id="mflu:HZU40_15440"/>
<keyword evidence="1" id="KW-0812">Transmembrane</keyword>
<evidence type="ECO:0000256" key="1">
    <source>
        <dbReference type="SAM" id="Phobius"/>
    </source>
</evidence>
<dbReference type="AlphaFoldDB" id="A0A7G8PMB9"/>
<sequence length="95" mass="10187">MSFERENRLEPKRIRRVDPRFLLGGYALGLAAMSPAPLVYYWLLAPVGAVLAAGTCVLVSLARPRFADAACGALLAAVFGLVTVLVMFFFVGARG</sequence>
<name>A0A7G8PMB9_9MYCO</name>
<reference evidence="2 3" key="1">
    <citation type="submission" date="2020-07" db="EMBL/GenBank/DDBJ databases">
        <title>Draft genome sequence of four isobutane-metabolizing strains capable of cometabolically degrading diverse ether contaminants.</title>
        <authorList>
            <person name="Chen W."/>
            <person name="Faulkner N."/>
            <person name="Smith C."/>
            <person name="Hyman M."/>
        </authorList>
    </citation>
    <scope>NUCLEOTIDE SEQUENCE [LARGE SCALE GENOMIC DNA]</scope>
    <source>
        <strain evidence="2 3">2A</strain>
    </source>
</reference>
<gene>
    <name evidence="2" type="ORF">HZU40_15440</name>
</gene>
<accession>A0A7G8PMB9</accession>